<dbReference type="EMBL" id="CAJNIZ010029353">
    <property type="protein sequence ID" value="CAE7515482.1"/>
    <property type="molecule type" value="Genomic_DNA"/>
</dbReference>
<name>A0A812T2H9_SYMPI</name>
<feature type="non-terminal residue" evidence="2">
    <location>
        <position position="204"/>
    </location>
</feature>
<dbReference type="Proteomes" id="UP000649617">
    <property type="component" value="Unassembled WGS sequence"/>
</dbReference>
<dbReference type="AlphaFoldDB" id="A0A812T2H9"/>
<feature type="non-terminal residue" evidence="2">
    <location>
        <position position="1"/>
    </location>
</feature>
<gene>
    <name evidence="2" type="ORF">SPIL2461_LOCUS13460</name>
</gene>
<keyword evidence="3" id="KW-1185">Reference proteome</keyword>
<comment type="caution">
    <text evidence="2">The sequence shown here is derived from an EMBL/GenBank/DDBJ whole genome shotgun (WGS) entry which is preliminary data.</text>
</comment>
<reference evidence="2" key="1">
    <citation type="submission" date="2021-02" db="EMBL/GenBank/DDBJ databases">
        <authorList>
            <person name="Dougan E. K."/>
            <person name="Rhodes N."/>
            <person name="Thang M."/>
            <person name="Chan C."/>
        </authorList>
    </citation>
    <scope>NUCLEOTIDE SEQUENCE</scope>
</reference>
<evidence type="ECO:0000313" key="2">
    <source>
        <dbReference type="EMBL" id="CAE7515482.1"/>
    </source>
</evidence>
<accession>A0A812T2H9</accession>
<feature type="region of interest" description="Disordered" evidence="1">
    <location>
        <begin position="1"/>
        <end position="27"/>
    </location>
</feature>
<proteinExistence type="predicted"/>
<protein>
    <submittedName>
        <fullName evidence="2">Uncharacterized protein</fullName>
    </submittedName>
</protein>
<organism evidence="2 3">
    <name type="scientific">Symbiodinium pilosum</name>
    <name type="common">Dinoflagellate</name>
    <dbReference type="NCBI Taxonomy" id="2952"/>
    <lineage>
        <taxon>Eukaryota</taxon>
        <taxon>Sar</taxon>
        <taxon>Alveolata</taxon>
        <taxon>Dinophyceae</taxon>
        <taxon>Suessiales</taxon>
        <taxon>Symbiodiniaceae</taxon>
        <taxon>Symbiodinium</taxon>
    </lineage>
</organism>
<evidence type="ECO:0000256" key="1">
    <source>
        <dbReference type="SAM" id="MobiDB-lite"/>
    </source>
</evidence>
<sequence length="204" mass="22362">AARAGPEGPPHRHPYAALPHNVHQRKARQERQVRLWQRQDAVMQELIKNPATRRLSRATSFRQIRDLEQAMEAGEYNLPPASPEAVTTKISGRGDEGRVLPATPVPELGGASAPSWRAQAHSCVRFVDGVPVLRLAARLKSKGGLKLAAGQGPGSRPVHSLSLLADEIRYRLLYDGVLVVHGRLYSFTELNPARRPAKAVSAQM</sequence>
<evidence type="ECO:0000313" key="3">
    <source>
        <dbReference type="Proteomes" id="UP000649617"/>
    </source>
</evidence>